<evidence type="ECO:0000313" key="4">
    <source>
        <dbReference type="Proteomes" id="UP000242470"/>
    </source>
</evidence>
<dbReference type="GO" id="GO:0043164">
    <property type="term" value="P:Gram-negative-bacterium-type cell wall biogenesis"/>
    <property type="evidence" value="ECO:0007669"/>
    <property type="project" value="TreeGrafter"/>
</dbReference>
<organism evidence="3 4">
    <name type="scientific">Staphylococcus auricularis</name>
    <dbReference type="NCBI Taxonomy" id="29379"/>
    <lineage>
        <taxon>Bacteria</taxon>
        <taxon>Bacillati</taxon>
        <taxon>Bacillota</taxon>
        <taxon>Bacilli</taxon>
        <taxon>Bacillales</taxon>
        <taxon>Staphylococcaceae</taxon>
        <taxon>Staphylococcus</taxon>
    </lineage>
</organism>
<dbReference type="GeneID" id="64981478"/>
<evidence type="ECO:0000256" key="1">
    <source>
        <dbReference type="SAM" id="Phobius"/>
    </source>
</evidence>
<reference evidence="3 4" key="1">
    <citation type="submission" date="2017-08" db="EMBL/GenBank/DDBJ databases">
        <title>Draft genome sequences of 64 type strains of genus Staph aureus.</title>
        <authorList>
            <person name="Cole K."/>
            <person name="Golubchik T."/>
            <person name="Russell J."/>
            <person name="Foster D."/>
            <person name="Llewelyn M."/>
            <person name="Wilson D."/>
            <person name="Crook D."/>
            <person name="Paul J."/>
        </authorList>
    </citation>
    <scope>NUCLEOTIDE SEQUENCE [LARGE SCALE GENOMIC DNA]</scope>
    <source>
        <strain evidence="3 4">NCTC 12101</strain>
    </source>
</reference>
<evidence type="ECO:0000259" key="2">
    <source>
        <dbReference type="Pfam" id="PF02698"/>
    </source>
</evidence>
<dbReference type="EMBL" id="PPQW01000021">
    <property type="protein sequence ID" value="PNZ68078.1"/>
    <property type="molecule type" value="Genomic_DNA"/>
</dbReference>
<keyword evidence="1" id="KW-0472">Membrane</keyword>
<dbReference type="GO" id="GO:0000270">
    <property type="term" value="P:peptidoglycan metabolic process"/>
    <property type="evidence" value="ECO:0007669"/>
    <property type="project" value="TreeGrafter"/>
</dbReference>
<name>A0AAP8PQZ3_9STAP</name>
<feature type="transmembrane region" description="Helical" evidence="1">
    <location>
        <begin position="6"/>
        <end position="22"/>
    </location>
</feature>
<dbReference type="InterPro" id="IPR014729">
    <property type="entry name" value="Rossmann-like_a/b/a_fold"/>
</dbReference>
<dbReference type="RefSeq" id="WP_059107482.1">
    <property type="nucleotide sequence ID" value="NZ_AP024589.1"/>
</dbReference>
<proteinExistence type="predicted"/>
<dbReference type="PANTHER" id="PTHR30336:SF18">
    <property type="entry name" value="MEMBRANE PROTEIN"/>
    <property type="match status" value="1"/>
</dbReference>
<dbReference type="GO" id="GO:0005886">
    <property type="term" value="C:plasma membrane"/>
    <property type="evidence" value="ECO:0007669"/>
    <property type="project" value="TreeGrafter"/>
</dbReference>
<dbReference type="AlphaFoldDB" id="A0AAP8PQZ3"/>
<feature type="transmembrane region" description="Helical" evidence="1">
    <location>
        <begin position="301"/>
        <end position="324"/>
    </location>
</feature>
<dbReference type="Gene3D" id="3.40.50.620">
    <property type="entry name" value="HUPs"/>
    <property type="match status" value="1"/>
</dbReference>
<sequence>MMQILFIIISVLMVVLFLGVLFKQTYLLNINVFLIHIILGFIIILYHLIDRSIPYELIGVSLIGVVLLQLKHRDILNDQDGRSFLKRLYHMVYIMVLLTISGLYIAYGPMIINVAGLWMSAITFTMLFSFISFCIWCSGFIHQRNAFDFDLLLILGAGIFSERVTPLLARRLDIAVALYEKNPELHLLVSGGQGPDEPISEARAMQHYLIEQGVPSSHITREPNSVSTHENLKFSHRIIQRQYQTKPNILCITSQFHILRALRYTQMENVSMEGIGSHTPYHFLEISLLRDFLALMYEYKLLLTFYFGLLFAGSIYSLLIVPFLQ</sequence>
<accession>A0AAP8PQZ3</accession>
<dbReference type="Proteomes" id="UP000242470">
    <property type="component" value="Unassembled WGS sequence"/>
</dbReference>
<gene>
    <name evidence="3" type="ORF">CD158_04750</name>
</gene>
<protein>
    <submittedName>
        <fullName evidence="3">YdcF family protein</fullName>
    </submittedName>
</protein>
<keyword evidence="1" id="KW-1133">Transmembrane helix</keyword>
<dbReference type="InterPro" id="IPR051599">
    <property type="entry name" value="Cell_Envelope_Assoc"/>
</dbReference>
<dbReference type="PANTHER" id="PTHR30336">
    <property type="entry name" value="INNER MEMBRANE PROTEIN, PROBABLE PERMEASE"/>
    <property type="match status" value="1"/>
</dbReference>
<dbReference type="Pfam" id="PF02698">
    <property type="entry name" value="DUF218"/>
    <property type="match status" value="1"/>
</dbReference>
<dbReference type="InterPro" id="IPR003848">
    <property type="entry name" value="DUF218"/>
</dbReference>
<dbReference type="CDD" id="cd06259">
    <property type="entry name" value="YdcF-like"/>
    <property type="match status" value="1"/>
</dbReference>
<feature type="transmembrane region" description="Helical" evidence="1">
    <location>
        <begin position="27"/>
        <end position="47"/>
    </location>
</feature>
<feature type="transmembrane region" description="Helical" evidence="1">
    <location>
        <begin position="91"/>
        <end position="112"/>
    </location>
</feature>
<feature type="transmembrane region" description="Helical" evidence="1">
    <location>
        <begin position="118"/>
        <end position="141"/>
    </location>
</feature>
<evidence type="ECO:0000313" key="3">
    <source>
        <dbReference type="EMBL" id="PNZ68078.1"/>
    </source>
</evidence>
<feature type="transmembrane region" description="Helical" evidence="1">
    <location>
        <begin position="53"/>
        <end position="70"/>
    </location>
</feature>
<feature type="domain" description="DUF218" evidence="2">
    <location>
        <begin position="150"/>
        <end position="269"/>
    </location>
</feature>
<keyword evidence="1" id="KW-0812">Transmembrane</keyword>
<comment type="caution">
    <text evidence="3">The sequence shown here is derived from an EMBL/GenBank/DDBJ whole genome shotgun (WGS) entry which is preliminary data.</text>
</comment>